<feature type="transmembrane region" description="Helical" evidence="1">
    <location>
        <begin position="186"/>
        <end position="202"/>
    </location>
</feature>
<keyword evidence="1" id="KW-0472">Membrane</keyword>
<dbReference type="RefSeq" id="WP_116062126.1">
    <property type="nucleotide sequence ID" value="NZ_QRDZ01000015.1"/>
</dbReference>
<comment type="caution">
    <text evidence="2">The sequence shown here is derived from an EMBL/GenBank/DDBJ whole genome shotgun (WGS) entry which is preliminary data.</text>
</comment>
<sequence>MGTFLGYMIFSTFDGLAVYAFILYIFRVDLMKFIGPILLMITATNVQSFIIRDELALTAISPIFNIILTILFLAIFIRIPFIWAIVMTVTGYTAYVLLQTLIILLSDDYMSIDQIQEFVWRGYLLQCITGIVGVAIGWLLYKMGYGFSFEFEKLRLKWERVFIILFLLCFLSVLCVIMYFKVVFTNLIVLAVALFIFLTYAFRKEESKW</sequence>
<feature type="transmembrane region" description="Helical" evidence="1">
    <location>
        <begin position="6"/>
        <end position="26"/>
    </location>
</feature>
<keyword evidence="1" id="KW-1133">Transmembrane helix</keyword>
<reference evidence="2 3" key="1">
    <citation type="submission" date="2018-07" db="EMBL/GenBank/DDBJ databases">
        <title>Genomic Encyclopedia of Type Strains, Phase III (KMG-III): the genomes of soil and plant-associated and newly described type strains.</title>
        <authorList>
            <person name="Whitman W."/>
        </authorList>
    </citation>
    <scope>NUCLEOTIDE SEQUENCE [LARGE SCALE GENOMIC DNA]</scope>
    <source>
        <strain evidence="2 3">CECT 7287</strain>
    </source>
</reference>
<proteinExistence type="predicted"/>
<accession>A0A3D9JMY6</accession>
<feature type="transmembrane region" description="Helical" evidence="1">
    <location>
        <begin position="118"/>
        <end position="141"/>
    </location>
</feature>
<evidence type="ECO:0000313" key="3">
    <source>
        <dbReference type="Proteomes" id="UP000256977"/>
    </source>
</evidence>
<keyword evidence="1" id="KW-0812">Transmembrane</keyword>
<feature type="transmembrane region" description="Helical" evidence="1">
    <location>
        <begin position="33"/>
        <end position="51"/>
    </location>
</feature>
<feature type="transmembrane region" description="Helical" evidence="1">
    <location>
        <begin position="84"/>
        <end position="106"/>
    </location>
</feature>
<dbReference type="OrthoDB" id="2678566at2"/>
<keyword evidence="3" id="KW-1185">Reference proteome</keyword>
<dbReference type="EMBL" id="QRDZ01000015">
    <property type="protein sequence ID" value="RED75388.1"/>
    <property type="molecule type" value="Genomic_DNA"/>
</dbReference>
<dbReference type="Proteomes" id="UP000256977">
    <property type="component" value="Unassembled WGS sequence"/>
</dbReference>
<feature type="transmembrane region" description="Helical" evidence="1">
    <location>
        <begin position="57"/>
        <end position="77"/>
    </location>
</feature>
<name>A0A3D9JMY6_9BACL</name>
<evidence type="ECO:0000256" key="1">
    <source>
        <dbReference type="SAM" id="Phobius"/>
    </source>
</evidence>
<feature type="transmembrane region" description="Helical" evidence="1">
    <location>
        <begin position="161"/>
        <end position="180"/>
    </location>
</feature>
<organism evidence="2 3">
    <name type="scientific">Cohnella phaseoli</name>
    <dbReference type="NCBI Taxonomy" id="456490"/>
    <lineage>
        <taxon>Bacteria</taxon>
        <taxon>Bacillati</taxon>
        <taxon>Bacillota</taxon>
        <taxon>Bacilli</taxon>
        <taxon>Bacillales</taxon>
        <taxon>Paenibacillaceae</taxon>
        <taxon>Cohnella</taxon>
    </lineage>
</organism>
<protein>
    <submittedName>
        <fullName evidence="2">Uncharacterized protein</fullName>
    </submittedName>
</protein>
<gene>
    <name evidence="2" type="ORF">DFP98_1153</name>
</gene>
<dbReference type="AlphaFoldDB" id="A0A3D9JMY6"/>
<evidence type="ECO:0000313" key="2">
    <source>
        <dbReference type="EMBL" id="RED75388.1"/>
    </source>
</evidence>